<keyword evidence="2" id="KW-1185">Reference proteome</keyword>
<accession>A0A419S3N9</accession>
<name>A0A419S3N9_9SPHI</name>
<organism evidence="1 2">
    <name type="scientific">Pelobium manganitolerans</name>
    <dbReference type="NCBI Taxonomy" id="1842495"/>
    <lineage>
        <taxon>Bacteria</taxon>
        <taxon>Pseudomonadati</taxon>
        <taxon>Bacteroidota</taxon>
        <taxon>Sphingobacteriia</taxon>
        <taxon>Sphingobacteriales</taxon>
        <taxon>Sphingobacteriaceae</taxon>
        <taxon>Pelobium</taxon>
    </lineage>
</organism>
<sequence length="188" mass="21536">MRTEILYVELKQGHSGPAWIGYGHFSKSGQTVYFDGKVLKKGQGTISNHFDIENGDEYWVSGVKKNGTDRHWAGSGKIFIDKVVIDDYLKIIGQTTLPKNKFILADLDNVPNKEISRKIENSKQTEEPFDHSLLHKKTPKDFSDNELKRVIEYYSDLDLAEFPLKARKSYVDKLNDLTVELETRNNNA</sequence>
<reference evidence="1 2" key="1">
    <citation type="submission" date="2016-07" db="EMBL/GenBank/DDBJ databases">
        <title>Genome of Pelobium manganitolerans.</title>
        <authorList>
            <person name="Wu S."/>
            <person name="Wang G."/>
        </authorList>
    </citation>
    <scope>NUCLEOTIDE SEQUENCE [LARGE SCALE GENOMIC DNA]</scope>
    <source>
        <strain evidence="1 2">YS-25</strain>
    </source>
</reference>
<evidence type="ECO:0000313" key="1">
    <source>
        <dbReference type="EMBL" id="RKD14274.1"/>
    </source>
</evidence>
<dbReference type="RefSeq" id="WP_182995372.1">
    <property type="nucleotide sequence ID" value="NZ_MBTA01000026.1"/>
</dbReference>
<proteinExistence type="predicted"/>
<dbReference type="EMBL" id="MBTA01000026">
    <property type="protein sequence ID" value="RKD14274.1"/>
    <property type="molecule type" value="Genomic_DNA"/>
</dbReference>
<gene>
    <name evidence="1" type="ORF">BCY91_07225</name>
</gene>
<dbReference type="Proteomes" id="UP000283433">
    <property type="component" value="Unassembled WGS sequence"/>
</dbReference>
<evidence type="ECO:0000313" key="2">
    <source>
        <dbReference type="Proteomes" id="UP000283433"/>
    </source>
</evidence>
<protein>
    <submittedName>
        <fullName evidence="1">Uncharacterized protein</fullName>
    </submittedName>
</protein>
<dbReference type="AlphaFoldDB" id="A0A419S3N9"/>
<comment type="caution">
    <text evidence="1">The sequence shown here is derived from an EMBL/GenBank/DDBJ whole genome shotgun (WGS) entry which is preliminary data.</text>
</comment>